<gene>
    <name evidence="9" type="ORF">C2G38_2272822</name>
</gene>
<evidence type="ECO:0000256" key="6">
    <source>
        <dbReference type="ARBA" id="ARBA00022840"/>
    </source>
</evidence>
<dbReference type="OrthoDB" id="4062651at2759"/>
<accession>A0A397UL84</accession>
<dbReference type="STRING" id="44941.A0A397UL84"/>
<dbReference type="Gene3D" id="1.10.510.10">
    <property type="entry name" value="Transferase(Phosphotransferase) domain 1"/>
    <property type="match status" value="1"/>
</dbReference>
<dbReference type="InterPro" id="IPR011009">
    <property type="entry name" value="Kinase-like_dom_sf"/>
</dbReference>
<feature type="binding site" evidence="7">
    <location>
        <position position="49"/>
    </location>
    <ligand>
        <name>ATP</name>
        <dbReference type="ChEBI" id="CHEBI:30616"/>
    </ligand>
</feature>
<dbReference type="PROSITE" id="PS50011">
    <property type="entry name" value="PROTEIN_KINASE_DOM"/>
    <property type="match status" value="1"/>
</dbReference>
<dbReference type="SUPFAM" id="SSF56112">
    <property type="entry name" value="Protein kinase-like (PK-like)"/>
    <property type="match status" value="1"/>
</dbReference>
<evidence type="ECO:0000256" key="4">
    <source>
        <dbReference type="ARBA" id="ARBA00022741"/>
    </source>
</evidence>
<dbReference type="GO" id="GO:0004674">
    <property type="term" value="F:protein serine/threonine kinase activity"/>
    <property type="evidence" value="ECO:0007669"/>
    <property type="project" value="UniProtKB-KW"/>
</dbReference>
<keyword evidence="6 7" id="KW-0067">ATP-binding</keyword>
<dbReference type="EMBL" id="QKWP01001586">
    <property type="protein sequence ID" value="RIB07886.1"/>
    <property type="molecule type" value="Genomic_DNA"/>
</dbReference>
<proteinExistence type="inferred from homology"/>
<dbReference type="PANTHER" id="PTHR46485:SF5">
    <property type="entry name" value="CENTER DIVIDER, ISOFORM A"/>
    <property type="match status" value="1"/>
</dbReference>
<evidence type="ECO:0000256" key="1">
    <source>
        <dbReference type="ARBA" id="ARBA00005843"/>
    </source>
</evidence>
<protein>
    <submittedName>
        <fullName evidence="9">Kinase-like domain-containing protein</fullName>
    </submittedName>
</protein>
<sequence length="216" mass="24690">MITPAIFNEKDIEYIDYNKFTLPELIGTGGFGDVFKYELKELNVAVVLKCLRFDTAPNEEIIKLIDDFIKECKLLLSVSEDPNIIKFYGVTKDSNGHYNMVLQYANEGTLQQYLKTNFQQLRWVDKLEVADGIARGLSSLHARDIIHRDLHSRNILIHRRKPKIADFGASKQINKETIISDSDFIGVLEYTDPQCIIGGEAKRNKKSDIYSFGIIL</sequence>
<dbReference type="InterPro" id="IPR050940">
    <property type="entry name" value="Actin_reg-Ser/Thr_kinase"/>
</dbReference>
<keyword evidence="4 7" id="KW-0547">Nucleotide-binding</keyword>
<keyword evidence="5 9" id="KW-0418">Kinase</keyword>
<organism evidence="9 10">
    <name type="scientific">Gigaspora rosea</name>
    <dbReference type="NCBI Taxonomy" id="44941"/>
    <lineage>
        <taxon>Eukaryota</taxon>
        <taxon>Fungi</taxon>
        <taxon>Fungi incertae sedis</taxon>
        <taxon>Mucoromycota</taxon>
        <taxon>Glomeromycotina</taxon>
        <taxon>Glomeromycetes</taxon>
        <taxon>Diversisporales</taxon>
        <taxon>Gigasporaceae</taxon>
        <taxon>Gigaspora</taxon>
    </lineage>
</organism>
<comment type="similarity">
    <text evidence="1">Belongs to the protein kinase superfamily. TKL Ser/Thr protein kinase family.</text>
</comment>
<dbReference type="InterPro" id="IPR000719">
    <property type="entry name" value="Prot_kinase_dom"/>
</dbReference>
<dbReference type="PROSITE" id="PS00107">
    <property type="entry name" value="PROTEIN_KINASE_ATP"/>
    <property type="match status" value="1"/>
</dbReference>
<comment type="caution">
    <text evidence="9">The sequence shown here is derived from an EMBL/GenBank/DDBJ whole genome shotgun (WGS) entry which is preliminary data.</text>
</comment>
<reference evidence="9 10" key="1">
    <citation type="submission" date="2018-06" db="EMBL/GenBank/DDBJ databases">
        <title>Comparative genomics reveals the genomic features of Rhizophagus irregularis, R. cerebriforme, R. diaphanum and Gigaspora rosea, and their symbiotic lifestyle signature.</title>
        <authorList>
            <person name="Morin E."/>
            <person name="San Clemente H."/>
            <person name="Chen E.C.H."/>
            <person name="De La Providencia I."/>
            <person name="Hainaut M."/>
            <person name="Kuo A."/>
            <person name="Kohler A."/>
            <person name="Murat C."/>
            <person name="Tang N."/>
            <person name="Roy S."/>
            <person name="Loubradou J."/>
            <person name="Henrissat B."/>
            <person name="Grigoriev I.V."/>
            <person name="Corradi N."/>
            <person name="Roux C."/>
            <person name="Martin F.M."/>
        </authorList>
    </citation>
    <scope>NUCLEOTIDE SEQUENCE [LARGE SCALE GENOMIC DNA]</scope>
    <source>
        <strain evidence="9 10">DAOM 194757</strain>
    </source>
</reference>
<dbReference type="InterPro" id="IPR017441">
    <property type="entry name" value="Protein_kinase_ATP_BS"/>
</dbReference>
<dbReference type="GO" id="GO:0005524">
    <property type="term" value="F:ATP binding"/>
    <property type="evidence" value="ECO:0007669"/>
    <property type="project" value="UniProtKB-UniRule"/>
</dbReference>
<keyword evidence="10" id="KW-1185">Reference proteome</keyword>
<evidence type="ECO:0000256" key="7">
    <source>
        <dbReference type="PROSITE-ProRule" id="PRU10141"/>
    </source>
</evidence>
<dbReference type="PRINTS" id="PR00109">
    <property type="entry name" value="TYRKINASE"/>
</dbReference>
<evidence type="ECO:0000256" key="5">
    <source>
        <dbReference type="ARBA" id="ARBA00022777"/>
    </source>
</evidence>
<keyword evidence="2" id="KW-0723">Serine/threonine-protein kinase</keyword>
<dbReference type="PANTHER" id="PTHR46485">
    <property type="entry name" value="LIM DOMAIN KINASE 1"/>
    <property type="match status" value="1"/>
</dbReference>
<dbReference type="Proteomes" id="UP000266673">
    <property type="component" value="Unassembled WGS sequence"/>
</dbReference>
<evidence type="ECO:0000313" key="9">
    <source>
        <dbReference type="EMBL" id="RIB07886.1"/>
    </source>
</evidence>
<evidence type="ECO:0000259" key="8">
    <source>
        <dbReference type="PROSITE" id="PS50011"/>
    </source>
</evidence>
<evidence type="ECO:0000256" key="2">
    <source>
        <dbReference type="ARBA" id="ARBA00022527"/>
    </source>
</evidence>
<keyword evidence="3" id="KW-0808">Transferase</keyword>
<name>A0A397UL84_9GLOM</name>
<dbReference type="AlphaFoldDB" id="A0A397UL84"/>
<dbReference type="InterPro" id="IPR001245">
    <property type="entry name" value="Ser-Thr/Tyr_kinase_cat_dom"/>
</dbReference>
<evidence type="ECO:0000313" key="10">
    <source>
        <dbReference type="Proteomes" id="UP000266673"/>
    </source>
</evidence>
<evidence type="ECO:0000256" key="3">
    <source>
        <dbReference type="ARBA" id="ARBA00022679"/>
    </source>
</evidence>
<dbReference type="Pfam" id="PF07714">
    <property type="entry name" value="PK_Tyr_Ser-Thr"/>
    <property type="match status" value="1"/>
</dbReference>
<feature type="domain" description="Protein kinase" evidence="8">
    <location>
        <begin position="20"/>
        <end position="216"/>
    </location>
</feature>